<protein>
    <recommendedName>
        <fullName evidence="3">SalK</fullName>
    </recommendedName>
</protein>
<proteinExistence type="predicted"/>
<accession>A0ABW8M4L8</accession>
<dbReference type="EMBL" id="JBJDQH010000021">
    <property type="protein sequence ID" value="MFK4271870.1"/>
    <property type="molecule type" value="Genomic_DNA"/>
</dbReference>
<organism evidence="1 2">
    <name type="scientific">Streptomyces milbemycinicus</name>
    <dbReference type="NCBI Taxonomy" id="476552"/>
    <lineage>
        <taxon>Bacteria</taxon>
        <taxon>Bacillati</taxon>
        <taxon>Actinomycetota</taxon>
        <taxon>Actinomycetes</taxon>
        <taxon>Kitasatosporales</taxon>
        <taxon>Streptomycetaceae</taxon>
        <taxon>Streptomyces</taxon>
    </lineage>
</organism>
<dbReference type="Proteomes" id="UP001620295">
    <property type="component" value="Unassembled WGS sequence"/>
</dbReference>
<keyword evidence="2" id="KW-1185">Reference proteome</keyword>
<comment type="caution">
    <text evidence="1">The sequence shown here is derived from an EMBL/GenBank/DDBJ whole genome shotgun (WGS) entry which is preliminary data.</text>
</comment>
<evidence type="ECO:0000313" key="1">
    <source>
        <dbReference type="EMBL" id="MFK4271870.1"/>
    </source>
</evidence>
<sequence>MTQHQALARRMWHQLEPVHASLYFAPQAFEEAAALGYDVESRWPSYFAWRAAPLGAVGRELVTATFYSFSPRTIAEYVPAVWATAAPDKVAAARLRAVDRTFRALLGDRVGGPDIAEAAALAKEAAEAAPLAARPLAAANRDLGWSDEPHLALWQATTVLREQRGDGHLAALLTAGLDPCEALVSFAGVGAAPKENFDGRGWTAEEWSAAAGRLVERGWLDADGNATEHGRQGRDAIERQTDELAAAPWRALGAERAERLAELIHPLLAAVFEAGMLPAQSTLGIAAVQVAYA</sequence>
<gene>
    <name evidence="1" type="ORF">ACI2L5_44305</name>
</gene>
<dbReference type="RefSeq" id="WP_358627791.1">
    <property type="nucleotide sequence ID" value="NZ_JBFAEV010000001.1"/>
</dbReference>
<name>A0ABW8M4L8_9ACTN</name>
<dbReference type="Pfam" id="PF21863">
    <property type="entry name" value="HTH_67"/>
    <property type="match status" value="1"/>
</dbReference>
<evidence type="ECO:0000313" key="2">
    <source>
        <dbReference type="Proteomes" id="UP001620295"/>
    </source>
</evidence>
<reference evidence="1 2" key="1">
    <citation type="submission" date="2024-11" db="EMBL/GenBank/DDBJ databases">
        <title>The Natural Products Discovery Center: Release of the First 8490 Sequenced Strains for Exploring Actinobacteria Biosynthetic Diversity.</title>
        <authorList>
            <person name="Kalkreuter E."/>
            <person name="Kautsar S.A."/>
            <person name="Yang D."/>
            <person name="Bader C.D."/>
            <person name="Teijaro C.N."/>
            <person name="Fluegel L."/>
            <person name="Davis C.M."/>
            <person name="Simpson J.R."/>
            <person name="Lauterbach L."/>
            <person name="Steele A.D."/>
            <person name="Gui C."/>
            <person name="Meng S."/>
            <person name="Li G."/>
            <person name="Viehrig K."/>
            <person name="Ye F."/>
            <person name="Su P."/>
            <person name="Kiefer A.F."/>
            <person name="Nichols A."/>
            <person name="Cepeda A.J."/>
            <person name="Yan W."/>
            <person name="Fan B."/>
            <person name="Jiang Y."/>
            <person name="Adhikari A."/>
            <person name="Zheng C.-J."/>
            <person name="Schuster L."/>
            <person name="Cowan T.M."/>
            <person name="Smanski M.J."/>
            <person name="Chevrette M.G."/>
            <person name="De Carvalho L.P.S."/>
            <person name="Shen B."/>
        </authorList>
    </citation>
    <scope>NUCLEOTIDE SEQUENCE [LARGE SCALE GENOMIC DNA]</scope>
    <source>
        <strain evidence="1 2">NPDC020863</strain>
    </source>
</reference>
<evidence type="ECO:0008006" key="3">
    <source>
        <dbReference type="Google" id="ProtNLM"/>
    </source>
</evidence>
<dbReference type="NCBIfam" id="NF047719">
    <property type="entry name" value="SCO6745_fam_HTH"/>
    <property type="match status" value="1"/>
</dbReference>
<dbReference type="InterPro" id="IPR054058">
    <property type="entry name" value="HTH_67"/>
</dbReference>